<organism evidence="1 2">
    <name type="scientific">Penicillium chermesinum</name>
    <dbReference type="NCBI Taxonomy" id="63820"/>
    <lineage>
        <taxon>Eukaryota</taxon>
        <taxon>Fungi</taxon>
        <taxon>Dikarya</taxon>
        <taxon>Ascomycota</taxon>
        <taxon>Pezizomycotina</taxon>
        <taxon>Eurotiomycetes</taxon>
        <taxon>Eurotiomycetidae</taxon>
        <taxon>Eurotiales</taxon>
        <taxon>Aspergillaceae</taxon>
        <taxon>Penicillium</taxon>
    </lineage>
</organism>
<reference evidence="1" key="1">
    <citation type="submission" date="2022-11" db="EMBL/GenBank/DDBJ databases">
        <authorList>
            <person name="Petersen C."/>
        </authorList>
    </citation>
    <scope>NUCLEOTIDE SEQUENCE</scope>
    <source>
        <strain evidence="1">IBT 19713</strain>
    </source>
</reference>
<gene>
    <name evidence="1" type="ORF">N7468_007534</name>
</gene>
<evidence type="ECO:0000313" key="2">
    <source>
        <dbReference type="Proteomes" id="UP001150941"/>
    </source>
</evidence>
<name>A0A9W9TKW9_9EURO</name>
<proteinExistence type="predicted"/>
<accession>A0A9W9TKW9</accession>
<keyword evidence="2" id="KW-1185">Reference proteome</keyword>
<comment type="caution">
    <text evidence="1">The sequence shown here is derived from an EMBL/GenBank/DDBJ whole genome shotgun (WGS) entry which is preliminary data.</text>
</comment>
<dbReference type="RefSeq" id="XP_058329720.1">
    <property type="nucleotide sequence ID" value="XM_058476830.1"/>
</dbReference>
<dbReference type="AlphaFoldDB" id="A0A9W9TKW9"/>
<dbReference type="EMBL" id="JAPQKS010000005">
    <property type="protein sequence ID" value="KAJ5226309.1"/>
    <property type="molecule type" value="Genomic_DNA"/>
</dbReference>
<reference evidence="1" key="2">
    <citation type="journal article" date="2023" name="IMA Fungus">
        <title>Comparative genomic study of the Penicillium genus elucidates a diverse pangenome and 15 lateral gene transfer events.</title>
        <authorList>
            <person name="Petersen C."/>
            <person name="Sorensen T."/>
            <person name="Nielsen M.R."/>
            <person name="Sondergaard T.E."/>
            <person name="Sorensen J.L."/>
            <person name="Fitzpatrick D.A."/>
            <person name="Frisvad J.C."/>
            <person name="Nielsen K.L."/>
        </authorList>
    </citation>
    <scope>NUCLEOTIDE SEQUENCE</scope>
    <source>
        <strain evidence="1">IBT 19713</strain>
    </source>
</reference>
<dbReference type="Proteomes" id="UP001150941">
    <property type="component" value="Unassembled WGS sequence"/>
</dbReference>
<protein>
    <submittedName>
        <fullName evidence="1">Uncharacterized protein</fullName>
    </submittedName>
</protein>
<dbReference type="GeneID" id="83204133"/>
<sequence>MADLHPSPPPRVDVASDSRSFENRGRWFIVSGRSLFNSLYGTGSPDLEEIFEAVPAVAYTCECQPR</sequence>
<evidence type="ECO:0000313" key="1">
    <source>
        <dbReference type="EMBL" id="KAJ5226309.1"/>
    </source>
</evidence>